<dbReference type="InterPro" id="IPR036002">
    <property type="entry name" value="Stathmin_sf"/>
</dbReference>
<keyword evidence="5" id="KW-0493">Microtubule</keyword>
<reference evidence="10" key="2">
    <citation type="submission" date="2025-08" db="UniProtKB">
        <authorList>
            <consortium name="Ensembl"/>
        </authorList>
    </citation>
    <scope>IDENTIFICATION</scope>
</reference>
<keyword evidence="3" id="KW-0963">Cytoplasm</keyword>
<organism evidence="10 11">
    <name type="scientific">Myripristis murdjan</name>
    <name type="common">pinecone soldierfish</name>
    <dbReference type="NCBI Taxonomy" id="586833"/>
    <lineage>
        <taxon>Eukaryota</taxon>
        <taxon>Metazoa</taxon>
        <taxon>Chordata</taxon>
        <taxon>Craniata</taxon>
        <taxon>Vertebrata</taxon>
        <taxon>Euteleostomi</taxon>
        <taxon>Actinopterygii</taxon>
        <taxon>Neopterygii</taxon>
        <taxon>Teleostei</taxon>
        <taxon>Neoteleostei</taxon>
        <taxon>Acanthomorphata</taxon>
        <taxon>Holocentriformes</taxon>
        <taxon>Holocentridae</taxon>
        <taxon>Myripristis</taxon>
    </lineage>
</organism>
<dbReference type="GO" id="GO:0007019">
    <property type="term" value="P:microtubule depolymerization"/>
    <property type="evidence" value="ECO:0007669"/>
    <property type="project" value="TreeGrafter"/>
</dbReference>
<accession>A0A667YP07</accession>
<reference evidence="10" key="1">
    <citation type="submission" date="2019-06" db="EMBL/GenBank/DDBJ databases">
        <authorList>
            <consortium name="Wellcome Sanger Institute Data Sharing"/>
        </authorList>
    </citation>
    <scope>NUCLEOTIDE SEQUENCE [LARGE SCALE GENOMIC DNA]</scope>
</reference>
<dbReference type="GO" id="GO:0031110">
    <property type="term" value="P:regulation of microtubule polymerization or depolymerization"/>
    <property type="evidence" value="ECO:0007669"/>
    <property type="project" value="InterPro"/>
</dbReference>
<dbReference type="GO" id="GO:0043005">
    <property type="term" value="C:neuron projection"/>
    <property type="evidence" value="ECO:0007669"/>
    <property type="project" value="TreeGrafter"/>
</dbReference>
<dbReference type="Ensembl" id="ENSMMDT00005032878.1">
    <property type="protein sequence ID" value="ENSMMDP00005032155.1"/>
    <property type="gene ID" value="ENSMMDG00005015162.1"/>
</dbReference>
<dbReference type="Proteomes" id="UP000472263">
    <property type="component" value="Chromosome 16"/>
</dbReference>
<evidence type="ECO:0000256" key="4">
    <source>
        <dbReference type="ARBA" id="ARBA00022553"/>
    </source>
</evidence>
<protein>
    <recommendedName>
        <fullName evidence="8">Stathmin</fullName>
    </recommendedName>
</protein>
<proteinExistence type="inferred from homology"/>
<evidence type="ECO:0000256" key="2">
    <source>
        <dbReference type="ARBA" id="ARBA00006959"/>
    </source>
</evidence>
<reference evidence="10" key="3">
    <citation type="submission" date="2025-09" db="UniProtKB">
        <authorList>
            <consortium name="Ensembl"/>
        </authorList>
    </citation>
    <scope>IDENTIFICATION</scope>
</reference>
<sequence length="97" mass="11083">MLVFNLNDRLHLCTLTVSSFAELQIKELDRRTSGEAFEVILSPATPDAKSNLLLSPSRRKETTLEEIQEKLDAAEGRRKSHEIEVLKPLADKREHEK</sequence>
<keyword evidence="6 9" id="KW-0175">Coiled coil</keyword>
<dbReference type="Pfam" id="PF00836">
    <property type="entry name" value="Stathmin"/>
    <property type="match status" value="1"/>
</dbReference>
<dbReference type="GO" id="GO:0015631">
    <property type="term" value="F:tubulin binding"/>
    <property type="evidence" value="ECO:0007669"/>
    <property type="project" value="TreeGrafter"/>
</dbReference>
<dbReference type="GO" id="GO:0031175">
    <property type="term" value="P:neuron projection development"/>
    <property type="evidence" value="ECO:0007669"/>
    <property type="project" value="TreeGrafter"/>
</dbReference>
<evidence type="ECO:0000313" key="10">
    <source>
        <dbReference type="Ensembl" id="ENSMMDP00005032155.1"/>
    </source>
</evidence>
<keyword evidence="11" id="KW-1185">Reference proteome</keyword>
<evidence type="ECO:0000256" key="6">
    <source>
        <dbReference type="ARBA" id="ARBA00023054"/>
    </source>
</evidence>
<dbReference type="PRINTS" id="PR00345">
    <property type="entry name" value="STATHMIN"/>
</dbReference>
<evidence type="ECO:0000313" key="11">
    <source>
        <dbReference type="Proteomes" id="UP000472263"/>
    </source>
</evidence>
<gene>
    <name evidence="10" type="primary">STMN1</name>
</gene>
<comment type="similarity">
    <text evidence="2 8">Belongs to the stathmin family.</text>
</comment>
<dbReference type="PANTHER" id="PTHR10104">
    <property type="entry name" value="STATHMIN"/>
    <property type="match status" value="1"/>
</dbReference>
<dbReference type="SUPFAM" id="SSF101494">
    <property type="entry name" value="Stathmin"/>
    <property type="match status" value="1"/>
</dbReference>
<dbReference type="InParanoid" id="A0A667YP07"/>
<evidence type="ECO:0000256" key="7">
    <source>
        <dbReference type="ARBA" id="ARBA00023212"/>
    </source>
</evidence>
<keyword evidence="7" id="KW-0206">Cytoskeleton</keyword>
<evidence type="ECO:0000256" key="1">
    <source>
        <dbReference type="ARBA" id="ARBA00004245"/>
    </source>
</evidence>
<dbReference type="PANTHER" id="PTHR10104:SF5">
    <property type="entry name" value="STATHMIN"/>
    <property type="match status" value="1"/>
</dbReference>
<dbReference type="InterPro" id="IPR000956">
    <property type="entry name" value="Stathmin_fam"/>
</dbReference>
<evidence type="ECO:0000256" key="5">
    <source>
        <dbReference type="ARBA" id="ARBA00022701"/>
    </source>
</evidence>
<evidence type="ECO:0000256" key="9">
    <source>
        <dbReference type="SAM" id="Coils"/>
    </source>
</evidence>
<name>A0A667YP07_9TELE</name>
<comment type="subcellular location">
    <subcellularLocation>
        <location evidence="1">Cytoplasm</location>
        <location evidence="1">Cytoskeleton</location>
    </subcellularLocation>
</comment>
<evidence type="ECO:0000256" key="8">
    <source>
        <dbReference type="RuleBase" id="RU004388"/>
    </source>
</evidence>
<dbReference type="GO" id="GO:0005874">
    <property type="term" value="C:microtubule"/>
    <property type="evidence" value="ECO:0007669"/>
    <property type="project" value="UniProtKB-KW"/>
</dbReference>
<dbReference type="GO" id="GO:0005737">
    <property type="term" value="C:cytoplasm"/>
    <property type="evidence" value="ECO:0007669"/>
    <property type="project" value="TreeGrafter"/>
</dbReference>
<dbReference type="AlphaFoldDB" id="A0A667YP07"/>
<evidence type="ECO:0000256" key="3">
    <source>
        <dbReference type="ARBA" id="ARBA00022490"/>
    </source>
</evidence>
<dbReference type="Gene3D" id="6.10.280.30">
    <property type="match status" value="1"/>
</dbReference>
<feature type="coiled-coil region" evidence="9">
    <location>
        <begin position="57"/>
        <end position="84"/>
    </location>
</feature>
<keyword evidence="4" id="KW-0597">Phosphoprotein</keyword>
<dbReference type="GeneTree" id="ENSGT01030000234597"/>
<dbReference type="PROSITE" id="PS51663">
    <property type="entry name" value="STATHMIN_3"/>
    <property type="match status" value="1"/>
</dbReference>